<comment type="caution">
    <text evidence="2">The sequence shown here is derived from an EMBL/GenBank/DDBJ whole genome shotgun (WGS) entry which is preliminary data.</text>
</comment>
<dbReference type="EMBL" id="BAAACF010000001">
    <property type="protein sequence ID" value="GAA0720952.1"/>
    <property type="molecule type" value="Genomic_DNA"/>
</dbReference>
<reference evidence="2 3" key="1">
    <citation type="journal article" date="2019" name="Int. J. Syst. Evol. Microbiol.">
        <title>The Global Catalogue of Microorganisms (GCM) 10K type strain sequencing project: providing services to taxonomists for standard genome sequencing and annotation.</title>
        <authorList>
            <consortium name="The Broad Institute Genomics Platform"/>
            <consortium name="The Broad Institute Genome Sequencing Center for Infectious Disease"/>
            <person name="Wu L."/>
            <person name="Ma J."/>
        </authorList>
    </citation>
    <scope>NUCLEOTIDE SEQUENCE [LARGE SCALE GENOMIC DNA]</scope>
    <source>
        <strain evidence="2 3">JCM 1405</strain>
    </source>
</reference>
<proteinExistence type="predicted"/>
<evidence type="ECO:0000259" key="1">
    <source>
        <dbReference type="Pfam" id="PF09359"/>
    </source>
</evidence>
<organism evidence="2 3">
    <name type="scientific">Clostridium malenominatum</name>
    <dbReference type="NCBI Taxonomy" id="1539"/>
    <lineage>
        <taxon>Bacteria</taxon>
        <taxon>Bacillati</taxon>
        <taxon>Bacillota</taxon>
        <taxon>Clostridia</taxon>
        <taxon>Eubacteriales</taxon>
        <taxon>Clostridiaceae</taxon>
        <taxon>Clostridium</taxon>
    </lineage>
</organism>
<dbReference type="InterPro" id="IPR042267">
    <property type="entry name" value="VTC_sf"/>
</dbReference>
<name>A0ABN1ITB7_9CLOT</name>
<dbReference type="CDD" id="cd07750">
    <property type="entry name" value="PolyPPase_VTC_like"/>
    <property type="match status" value="1"/>
</dbReference>
<evidence type="ECO:0000313" key="3">
    <source>
        <dbReference type="Proteomes" id="UP001500339"/>
    </source>
</evidence>
<gene>
    <name evidence="2" type="ORF">GCM10008905_10770</name>
</gene>
<sequence>MGINIDRVQKDIQVYRHEEKYYIRKVRAFELSGLLKAYMKKDEHGDGDGSYWIRSLYFDDYRNSDYVNKQDGIADRKKLRLRIYNLESNSVKLELKNRYGIYMMKESATISNCDAKLMISGESSNLLNYNSVVATKVYYLMHKALYRPKVIIDYEREAYTYPFENIRVTIDKNIRASNSDFNIFNDKINMLPVIEDDVYVLEIKYDNMFPEFLQKVISTYTVSRSSVSKYCLGRQTINR</sequence>
<evidence type="ECO:0000313" key="2">
    <source>
        <dbReference type="EMBL" id="GAA0720952.1"/>
    </source>
</evidence>
<protein>
    <submittedName>
        <fullName evidence="2">Polyphosphate polymerase domain-containing protein</fullName>
    </submittedName>
</protein>
<dbReference type="Proteomes" id="UP001500339">
    <property type="component" value="Unassembled WGS sequence"/>
</dbReference>
<feature type="domain" description="VTC" evidence="1">
    <location>
        <begin position="16"/>
        <end position="236"/>
    </location>
</feature>
<dbReference type="InterPro" id="IPR018966">
    <property type="entry name" value="VTC_domain"/>
</dbReference>
<accession>A0ABN1ITB7</accession>
<keyword evidence="3" id="KW-1185">Reference proteome</keyword>
<dbReference type="Pfam" id="PF09359">
    <property type="entry name" value="VTC"/>
    <property type="match status" value="1"/>
</dbReference>
<dbReference type="Gene3D" id="3.20.100.30">
    <property type="entry name" value="VTC, catalytic tunnel domain"/>
    <property type="match status" value="1"/>
</dbReference>
<dbReference type="RefSeq" id="WP_343767486.1">
    <property type="nucleotide sequence ID" value="NZ_BAAACF010000001.1"/>
</dbReference>